<dbReference type="HOGENOM" id="CLU_090993_1_0_5"/>
<dbReference type="BioCyc" id="BSUB633149:G1GM8-951-MONOMER"/>
<evidence type="ECO:0008006" key="3">
    <source>
        <dbReference type="Google" id="ProtNLM"/>
    </source>
</evidence>
<name>D9QN63_BRESC</name>
<dbReference type="STRING" id="633149.Bresu_0951"/>
<dbReference type="Proteomes" id="UP000002696">
    <property type="component" value="Chromosome"/>
</dbReference>
<organism evidence="1 2">
    <name type="scientific">Brevundimonas subvibrioides (strain ATCC 15264 / DSM 4735 / LMG 14903 / NBRC 16000 / CB 81)</name>
    <name type="common">Caulobacter subvibrioides</name>
    <dbReference type="NCBI Taxonomy" id="633149"/>
    <lineage>
        <taxon>Bacteria</taxon>
        <taxon>Pseudomonadati</taxon>
        <taxon>Pseudomonadota</taxon>
        <taxon>Alphaproteobacteria</taxon>
        <taxon>Caulobacterales</taxon>
        <taxon>Caulobacteraceae</taxon>
        <taxon>Brevundimonas</taxon>
    </lineage>
</organism>
<dbReference type="RefSeq" id="WP_013268367.1">
    <property type="nucleotide sequence ID" value="NC_014375.1"/>
</dbReference>
<gene>
    <name evidence="1" type="ordered locus">Bresu_0951</name>
</gene>
<keyword evidence="2" id="KW-1185">Reference proteome</keyword>
<dbReference type="OrthoDB" id="9796523at2"/>
<reference evidence="2" key="1">
    <citation type="journal article" date="2011" name="J. Bacteriol.">
        <title>Genome sequences of eight morphologically diverse alphaproteobacteria.</title>
        <authorList>
            <consortium name="US DOE Joint Genome Institute"/>
            <person name="Brown P.J."/>
            <person name="Kysela D.T."/>
            <person name="Buechlein A."/>
            <person name="Hemmerich C."/>
            <person name="Brun Y.V."/>
        </authorList>
    </citation>
    <scope>NUCLEOTIDE SEQUENCE [LARGE SCALE GENOMIC DNA]</scope>
    <source>
        <strain evidence="2">ATCC 15264 / DSM 4735 / LMG 14903 / NBRC 16000 / CB 81</strain>
    </source>
</reference>
<dbReference type="Pfam" id="PF13707">
    <property type="entry name" value="RloB"/>
    <property type="match status" value="1"/>
</dbReference>
<evidence type="ECO:0000313" key="1">
    <source>
        <dbReference type="EMBL" id="ADL00264.1"/>
    </source>
</evidence>
<evidence type="ECO:0000313" key="2">
    <source>
        <dbReference type="Proteomes" id="UP000002696"/>
    </source>
</evidence>
<dbReference type="AlphaFoldDB" id="D9QN63"/>
<dbReference type="InterPro" id="IPR025591">
    <property type="entry name" value="RloB"/>
</dbReference>
<dbReference type="EMBL" id="CP002102">
    <property type="protein sequence ID" value="ADL00264.1"/>
    <property type="molecule type" value="Genomic_DNA"/>
</dbReference>
<sequence>MKRKVSYREPRKQKSILVVCDGERTEADYFRNWRSVLGPSRLVIRNELVRSGGNPLRAVRAAIRLKGREGSFHEVWCVCDIDDAPAADIVKAVGLAGRNQITLCMSKRCFEVWIGLHYGKHANHLSCGASAVAHVRKFIPDYAKDLKIAPFRQLFPLTQVALANAAWLRAQDVSDPATDVDYLVQSFVDEARAAGIGLPE</sequence>
<proteinExistence type="predicted"/>
<dbReference type="KEGG" id="bsb:Bresu_0951"/>
<protein>
    <recommendedName>
        <fullName evidence="3">RloB-like protein</fullName>
    </recommendedName>
</protein>
<accession>D9QN63</accession>
<dbReference type="InParanoid" id="D9QN63"/>